<evidence type="ECO:0000313" key="5">
    <source>
        <dbReference type="Proteomes" id="UP001465668"/>
    </source>
</evidence>
<feature type="compositionally biased region" description="Low complexity" evidence="1">
    <location>
        <begin position="536"/>
        <end position="547"/>
    </location>
</feature>
<dbReference type="InterPro" id="IPR046623">
    <property type="entry name" value="DUF6536"/>
</dbReference>
<name>A0ABR2Y6S0_9PEZI</name>
<sequence>MVLLQFRRAKGPGVSGWKRAAHVNSIVLGAITLTLLACLITSAEQTAGLSKAHMFYTGTCDGGSAAQVNVALHLLLNVVSTAIFASSNFFMQVLNSPSRKEVDEIHSKGPWMGIGVPSVRNTFGVSKFKTSCWILLLVPSIPLHLLFNSIIFQTDQRSSDFQPTIASEGFVNAASFYPPGASLTPSGSLATALWGADVDLLHDLNYNNLTYGLIPDGSSLTVSYCLAEPVDQVCQVGLSTTLLLAVTLCVFVKAATAIVVTLVLGRRGQAPLVTLGDAVASFIERPHSATFGMFMVGQQDIRIALSSLTQGHPGWAQEVTQKAVPSLRDSAIISLVVQLFAFCYRHWDLFIFSAQRCAGSRLLLLSFCYLAYNNLFTGLQMAKEWANYSADYYPLRVTDPHSVPSIACSIFLHWLLSNTIYVFISQGGSLPGPSSTFTKSSFLPGYFGTFQQGASDTSLPEGTVISVGYSVYALLGMLIVSVILICIPIGLACQKLPAGSVSVGSNSIAISAACHVSPLSKVANRARSSSRDRETSPSSSSSSSLSSGHIPSRLEVAPAPYSPVGNVAEPSDSDFRARYNHRLHAPYSVGDGDSVEMVDFISRTSQTSLRGSSKLLLPTREGIYEQLARSRIRWGVVKMPSDFYREFETEVPVRSSMIFGVLEDHVATPVYMRPYA</sequence>
<dbReference type="PANTHER" id="PTHR35395:SF1">
    <property type="entry name" value="DUF6536 DOMAIN-CONTAINING PROTEIN"/>
    <property type="match status" value="1"/>
</dbReference>
<feature type="domain" description="DUF6536" evidence="3">
    <location>
        <begin position="17"/>
        <end position="171"/>
    </location>
</feature>
<feature type="region of interest" description="Disordered" evidence="1">
    <location>
        <begin position="524"/>
        <end position="550"/>
    </location>
</feature>
<dbReference type="Proteomes" id="UP001465668">
    <property type="component" value="Unassembled WGS sequence"/>
</dbReference>
<feature type="transmembrane region" description="Helical" evidence="2">
    <location>
        <begin position="132"/>
        <end position="152"/>
    </location>
</feature>
<evidence type="ECO:0000313" key="4">
    <source>
        <dbReference type="EMBL" id="KAK9782413.1"/>
    </source>
</evidence>
<proteinExistence type="predicted"/>
<evidence type="ECO:0000256" key="1">
    <source>
        <dbReference type="SAM" id="MobiDB-lite"/>
    </source>
</evidence>
<organism evidence="4 5">
    <name type="scientific">Seiridium cardinale</name>
    <dbReference type="NCBI Taxonomy" id="138064"/>
    <lineage>
        <taxon>Eukaryota</taxon>
        <taxon>Fungi</taxon>
        <taxon>Dikarya</taxon>
        <taxon>Ascomycota</taxon>
        <taxon>Pezizomycotina</taxon>
        <taxon>Sordariomycetes</taxon>
        <taxon>Xylariomycetidae</taxon>
        <taxon>Amphisphaeriales</taxon>
        <taxon>Sporocadaceae</taxon>
        <taxon>Seiridium</taxon>
    </lineage>
</organism>
<reference evidence="4 5" key="1">
    <citation type="submission" date="2024-02" db="EMBL/GenBank/DDBJ databases">
        <title>First draft genome assembly of two strains of Seiridium cardinale.</title>
        <authorList>
            <person name="Emiliani G."/>
            <person name="Scali E."/>
        </authorList>
    </citation>
    <scope>NUCLEOTIDE SEQUENCE [LARGE SCALE GENOMIC DNA]</scope>
    <source>
        <strain evidence="4 5">BM-138-000479</strain>
    </source>
</reference>
<feature type="transmembrane region" description="Helical" evidence="2">
    <location>
        <begin position="471"/>
        <end position="491"/>
    </location>
</feature>
<keyword evidence="5" id="KW-1185">Reference proteome</keyword>
<protein>
    <recommendedName>
        <fullName evidence="3">DUF6536 domain-containing protein</fullName>
    </recommendedName>
</protein>
<dbReference type="PANTHER" id="PTHR35395">
    <property type="entry name" value="DUF6536 DOMAIN-CONTAINING PROTEIN"/>
    <property type="match status" value="1"/>
</dbReference>
<feature type="transmembrane region" description="Helical" evidence="2">
    <location>
        <begin position="242"/>
        <end position="264"/>
    </location>
</feature>
<gene>
    <name evidence="4" type="ORF">SCAR479_00756</name>
</gene>
<feature type="transmembrane region" description="Helical" evidence="2">
    <location>
        <begin position="21"/>
        <end position="43"/>
    </location>
</feature>
<comment type="caution">
    <text evidence="4">The sequence shown here is derived from an EMBL/GenBank/DDBJ whole genome shotgun (WGS) entry which is preliminary data.</text>
</comment>
<evidence type="ECO:0000256" key="2">
    <source>
        <dbReference type="SAM" id="Phobius"/>
    </source>
</evidence>
<feature type="transmembrane region" description="Helical" evidence="2">
    <location>
        <begin position="362"/>
        <end position="382"/>
    </location>
</feature>
<keyword evidence="2" id="KW-0472">Membrane</keyword>
<accession>A0ABR2Y6S0</accession>
<feature type="transmembrane region" description="Helical" evidence="2">
    <location>
        <begin position="71"/>
        <end position="91"/>
    </location>
</feature>
<dbReference type="EMBL" id="JARVKM010000002">
    <property type="protein sequence ID" value="KAK9782413.1"/>
    <property type="molecule type" value="Genomic_DNA"/>
</dbReference>
<evidence type="ECO:0000259" key="3">
    <source>
        <dbReference type="Pfam" id="PF20163"/>
    </source>
</evidence>
<feature type="transmembrane region" description="Helical" evidence="2">
    <location>
        <begin position="402"/>
        <end position="424"/>
    </location>
</feature>
<keyword evidence="2" id="KW-1133">Transmembrane helix</keyword>
<keyword evidence="2" id="KW-0812">Transmembrane</keyword>
<dbReference type="Pfam" id="PF20163">
    <property type="entry name" value="DUF6536"/>
    <property type="match status" value="1"/>
</dbReference>